<sequence>MFDLDELFRGFSNQDEYIARDMMILELLMKKGLITSEDIVEEFSADNLQAYIKIIQNQKKAEAQKRLDEYAGREKKDDTV</sequence>
<protein>
    <submittedName>
        <fullName evidence="1">Uncharacterized protein</fullName>
    </submittedName>
</protein>
<proteinExistence type="predicted"/>
<organism evidence="1">
    <name type="scientific">Siphoviridae sp. ctsUY14</name>
    <dbReference type="NCBI Taxonomy" id="2825693"/>
    <lineage>
        <taxon>Viruses</taxon>
        <taxon>Duplodnaviria</taxon>
        <taxon>Heunggongvirae</taxon>
        <taxon>Uroviricota</taxon>
        <taxon>Caudoviricetes</taxon>
    </lineage>
</organism>
<dbReference type="EMBL" id="BK015346">
    <property type="protein sequence ID" value="DAE02453.1"/>
    <property type="molecule type" value="Genomic_DNA"/>
</dbReference>
<accession>A0A8S5P776</accession>
<reference evidence="1" key="1">
    <citation type="journal article" date="2021" name="Proc. Natl. Acad. Sci. U.S.A.">
        <title>A Catalog of Tens of Thousands of Viruses from Human Metagenomes Reveals Hidden Associations with Chronic Diseases.</title>
        <authorList>
            <person name="Tisza M.J."/>
            <person name="Buck C.B."/>
        </authorList>
    </citation>
    <scope>NUCLEOTIDE SEQUENCE</scope>
    <source>
        <strain evidence="1">CtsUY14</strain>
    </source>
</reference>
<name>A0A8S5P776_9CAUD</name>
<evidence type="ECO:0000313" key="1">
    <source>
        <dbReference type="EMBL" id="DAE02453.1"/>
    </source>
</evidence>